<comment type="subcellular location">
    <subcellularLocation>
        <location evidence="1">Membrane</location>
        <topology evidence="1">Multi-pass membrane protein</topology>
    </subcellularLocation>
</comment>
<gene>
    <name evidence="7" type="ORF">TeGR_g9940</name>
</gene>
<feature type="transmembrane region" description="Helical" evidence="5">
    <location>
        <begin position="75"/>
        <end position="94"/>
    </location>
</feature>
<dbReference type="PANTHER" id="PTHR31766">
    <property type="entry name" value="GLABROUS1 ENHANCER-BINDING PROTEIN-LIKE 2"/>
    <property type="match status" value="1"/>
</dbReference>
<feature type="transmembrane region" description="Helical" evidence="5">
    <location>
        <begin position="228"/>
        <end position="250"/>
    </location>
</feature>
<keyword evidence="2 5" id="KW-0812">Transmembrane</keyword>
<keyword evidence="3 5" id="KW-1133">Transmembrane helix</keyword>
<dbReference type="InterPro" id="IPR006634">
    <property type="entry name" value="TLC-dom"/>
</dbReference>
<evidence type="ECO:0000256" key="5">
    <source>
        <dbReference type="SAM" id="Phobius"/>
    </source>
</evidence>
<feature type="domain" description="TLC" evidence="6">
    <location>
        <begin position="112"/>
        <end position="278"/>
    </location>
</feature>
<name>A0ABQ6MDQ4_9STRA</name>
<sequence length="287" mass="31375">MAPAAPAAPPPLLLSTSPMLKLYSTFLPQASPRSAPPAFLNQIALGVVFLTLARNLWWYLVLAPNGWAWDDDGNFALSCLTAIAFSGLLLLPLLHQLLTHPTRRPCARISDSSPRWNYVSSCVVAYCCAYMLQDGFHTLNKAYIPNPNSIGVMALTDDDVMFLLHHAITLAYMGTARYLGAGHYSCMLLMFFGEVTNPIHNTFLTTEKASLLHPGPRVELIKLVSGKIFALLYGVVRIAVGPLLGAWITYDLLFTKRGRENVPVLVSFVWCAATFGVLHGSVPSTTP</sequence>
<dbReference type="PANTHER" id="PTHR31766:SF2">
    <property type="entry name" value="GLABROUS1 ENHANCER-BINDING PROTEIN-LIKE 2"/>
    <property type="match status" value="1"/>
</dbReference>
<evidence type="ECO:0000313" key="8">
    <source>
        <dbReference type="Proteomes" id="UP001165060"/>
    </source>
</evidence>
<accession>A0ABQ6MDQ4</accession>
<evidence type="ECO:0000256" key="3">
    <source>
        <dbReference type="ARBA" id="ARBA00022989"/>
    </source>
</evidence>
<proteinExistence type="predicted"/>
<dbReference type="Proteomes" id="UP001165060">
    <property type="component" value="Unassembled WGS sequence"/>
</dbReference>
<keyword evidence="4 5" id="KW-0472">Membrane</keyword>
<evidence type="ECO:0000256" key="4">
    <source>
        <dbReference type="ARBA" id="ARBA00023136"/>
    </source>
</evidence>
<feature type="transmembrane region" description="Helical" evidence="5">
    <location>
        <begin position="39"/>
        <end position="60"/>
    </location>
</feature>
<evidence type="ECO:0000259" key="6">
    <source>
        <dbReference type="Pfam" id="PF03798"/>
    </source>
</evidence>
<dbReference type="EMBL" id="BRYB01000156">
    <property type="protein sequence ID" value="GMI24200.1"/>
    <property type="molecule type" value="Genomic_DNA"/>
</dbReference>
<reference evidence="7 8" key="1">
    <citation type="journal article" date="2023" name="Commun. Biol.">
        <title>Genome analysis of Parmales, the sister group of diatoms, reveals the evolutionary specialization of diatoms from phago-mixotrophs to photoautotrophs.</title>
        <authorList>
            <person name="Ban H."/>
            <person name="Sato S."/>
            <person name="Yoshikawa S."/>
            <person name="Yamada K."/>
            <person name="Nakamura Y."/>
            <person name="Ichinomiya M."/>
            <person name="Sato N."/>
            <person name="Blanc-Mathieu R."/>
            <person name="Endo H."/>
            <person name="Kuwata A."/>
            <person name="Ogata H."/>
        </authorList>
    </citation>
    <scope>NUCLEOTIDE SEQUENCE [LARGE SCALE GENOMIC DNA]</scope>
</reference>
<protein>
    <recommendedName>
        <fullName evidence="6">TLC domain-containing protein</fullName>
    </recommendedName>
</protein>
<feature type="transmembrane region" description="Helical" evidence="5">
    <location>
        <begin position="262"/>
        <end position="282"/>
    </location>
</feature>
<dbReference type="Pfam" id="PF03798">
    <property type="entry name" value="TRAM_LAG1_CLN8"/>
    <property type="match status" value="1"/>
</dbReference>
<dbReference type="InterPro" id="IPR040327">
    <property type="entry name" value="At5g14285-like"/>
</dbReference>
<comment type="caution">
    <text evidence="7">The sequence shown here is derived from an EMBL/GenBank/DDBJ whole genome shotgun (WGS) entry which is preliminary data.</text>
</comment>
<evidence type="ECO:0000313" key="7">
    <source>
        <dbReference type="EMBL" id="GMI24200.1"/>
    </source>
</evidence>
<evidence type="ECO:0000256" key="2">
    <source>
        <dbReference type="ARBA" id="ARBA00022692"/>
    </source>
</evidence>
<keyword evidence="8" id="KW-1185">Reference proteome</keyword>
<organism evidence="7 8">
    <name type="scientific">Tetraparma gracilis</name>
    <dbReference type="NCBI Taxonomy" id="2962635"/>
    <lineage>
        <taxon>Eukaryota</taxon>
        <taxon>Sar</taxon>
        <taxon>Stramenopiles</taxon>
        <taxon>Ochrophyta</taxon>
        <taxon>Bolidophyceae</taxon>
        <taxon>Parmales</taxon>
        <taxon>Triparmaceae</taxon>
        <taxon>Tetraparma</taxon>
    </lineage>
</organism>
<evidence type="ECO:0000256" key="1">
    <source>
        <dbReference type="ARBA" id="ARBA00004141"/>
    </source>
</evidence>